<feature type="transmembrane region" description="Helical" evidence="6">
    <location>
        <begin position="395"/>
        <end position="418"/>
    </location>
</feature>
<comment type="subcellular location">
    <subcellularLocation>
        <location evidence="1">Membrane</location>
        <topology evidence="1">Multi-pass membrane protein</topology>
    </subcellularLocation>
</comment>
<dbReference type="InterPro" id="IPR036259">
    <property type="entry name" value="MFS_trans_sf"/>
</dbReference>
<dbReference type="PANTHER" id="PTHR21576">
    <property type="entry name" value="UNCHARACTERIZED NODULIN-LIKE PROTEIN"/>
    <property type="match status" value="1"/>
</dbReference>
<feature type="transmembrane region" description="Helical" evidence="6">
    <location>
        <begin position="937"/>
        <end position="959"/>
    </location>
</feature>
<dbReference type="Gene3D" id="1.20.1250.20">
    <property type="entry name" value="MFS general substrate transporter like domains"/>
    <property type="match status" value="2"/>
</dbReference>
<sequence length="1376" mass="151509">MTTIDRDHPMCPNVAAWATAAASLPLMIICGSVYTFGLYSEQLKLALDLTQSQLTYLSLAFNAGNGLSVFGGLFCDKYGPRPTILIGSVLIAGGYILVWLPSRLGIWTPLPPILCFLCVGQGVGWMDTALVSSNTKNFPWHRGKVVGIVKAFYGLSASFLVCVTATFLSSNSLDFLLAVGVAAPFIAAIGSRFIFVVHEDVGVEYYAYHRCFVISYGMLVILAVVLTVYSLAPSIMPGVVAFTISLLVLVPTVLYLPSAVKTDVRSLSDPRAKSDPLLKQEPLEEILTSDRRCFKHIENGPASMLTGVFWLYFVALLTGFGGGLTVINNSAQIGLAAGLSKGAVASMVSMISIGNAAGRVISGRLSDALAVRPWALLFGLVLMIVGYLMALLGLVFAGCAVVGMAYGTFWSLMAAICAELYGRSHLAATYTLIQIAQVTGSFLLASLLFGRLYDAESFFDGSKKVCVSSDCYSTSFVINIGCLLVGCLSTLWMIKLTSGFYKPASSSPRVASRDQPVEDIDDLAPPPPTPHPHIRRSVRFSVDANTLSQQLGGLCSDDEQPHDDAASTPPTQPGSPVLARSPPYRRSADFGTHTSEESEDEEENERSCSSVLSKVFTLLLPFRIFKYPETAPWSLVNGHRHKLHTRKQEGVRGLFVNVLVVLTLLLGATQVLVFACFSFASESEFPSYGENKSQQLKTVLLVTSVITILALYVVCFFCYKPNYQRIHDHALLHHEELNPAGVFQFLRKCLAFVRREEFVPRWFTTFLSDHILLFIVWVCYVTYQIMRISSSPFGWYTHLLSIYQSVVKSGVLVYMLEYSPVVVRRRSLIATAVIILIIGLQLTEFFVLIYDKNAEEDVERTFGSGAQLFMTHSAIMFGAIVLGHHMHPGLCPDLQPLGLLKLAGVGVVVAVFAWYCFTREFDHAVGRNQDGWVTVSYPYVLSSLQIAGGLLVLLLLWFWHINRHPQKKSFVKRSTSFAWGVPRDELDIDPDSSSPFDYDVSLVVIALIVSNLYYLSEINAAGIQGRWTTFAVAMLSVVAPIALTTFSVVLWRWPPTSRTIFRGGLLVALTLALCLLFNAESAEDCHLNGTVPSCCVYPWFEDVNDYFEKKPDAPGCSGTYSLDGRCVNLVDQLENGTHTGIISVSYDYKYSRELVFQTVRLDDDGTETTVFEKVYPDVSSPAIVVCVEESGSIGNQDLKAGCSGLFEVAVSEATDLQGCRFGFSPDGASCLVKVYARNCAYTDSYALEIFPLIEERPKETIRKTENWVTKKEYSRFYDEFLLVGMAAALELFFTLAGILLKIFILTDSKFFPEIHRLNLNHDAHKEAPVRKRSSRGSLASEMVQQERCSAVPMESSKELAAILADNRGLSLGKYKI</sequence>
<dbReference type="InterPro" id="IPR010658">
    <property type="entry name" value="Nodulin-like"/>
</dbReference>
<evidence type="ECO:0000256" key="4">
    <source>
        <dbReference type="ARBA" id="ARBA00023136"/>
    </source>
</evidence>
<feature type="transmembrane region" description="Helical" evidence="6">
    <location>
        <begin position="654"/>
        <end position="680"/>
    </location>
</feature>
<dbReference type="Pfam" id="PF06813">
    <property type="entry name" value="Nodulin-like"/>
    <property type="match status" value="1"/>
</dbReference>
<evidence type="ECO:0000313" key="8">
    <source>
        <dbReference type="EMBL" id="KAF4712972.1"/>
    </source>
</evidence>
<evidence type="ECO:0000313" key="9">
    <source>
        <dbReference type="Proteomes" id="UP000553632"/>
    </source>
</evidence>
<evidence type="ECO:0000256" key="2">
    <source>
        <dbReference type="ARBA" id="ARBA00022692"/>
    </source>
</evidence>
<evidence type="ECO:0000259" key="7">
    <source>
        <dbReference type="Pfam" id="PF06813"/>
    </source>
</evidence>
<feature type="transmembrane region" description="Helical" evidence="6">
    <location>
        <begin position="828"/>
        <end position="849"/>
    </location>
</feature>
<proteinExistence type="predicted"/>
<feature type="transmembrane region" description="Helical" evidence="6">
    <location>
        <begin position="14"/>
        <end position="36"/>
    </location>
</feature>
<dbReference type="SUPFAM" id="SSF103473">
    <property type="entry name" value="MFS general substrate transporter"/>
    <property type="match status" value="1"/>
</dbReference>
<evidence type="ECO:0000256" key="5">
    <source>
        <dbReference type="SAM" id="MobiDB-lite"/>
    </source>
</evidence>
<feature type="transmembrane region" description="Helical" evidence="6">
    <location>
        <begin position="869"/>
        <end position="886"/>
    </location>
</feature>
<feature type="transmembrane region" description="Helical" evidence="6">
    <location>
        <begin position="207"/>
        <end position="229"/>
    </location>
</feature>
<dbReference type="GO" id="GO:0022857">
    <property type="term" value="F:transmembrane transporter activity"/>
    <property type="evidence" value="ECO:0007669"/>
    <property type="project" value="InterPro"/>
</dbReference>
<feature type="transmembrane region" description="Helical" evidence="6">
    <location>
        <begin position="333"/>
        <end position="357"/>
    </location>
</feature>
<keyword evidence="4 6" id="KW-0472">Membrane</keyword>
<evidence type="ECO:0000256" key="6">
    <source>
        <dbReference type="SAM" id="Phobius"/>
    </source>
</evidence>
<feature type="transmembrane region" description="Helical" evidence="6">
    <location>
        <begin position="1280"/>
        <end position="1304"/>
    </location>
</feature>
<feature type="transmembrane region" description="Helical" evidence="6">
    <location>
        <begin position="235"/>
        <end position="256"/>
    </location>
</feature>
<feature type="transmembrane region" description="Helical" evidence="6">
    <location>
        <begin position="700"/>
        <end position="719"/>
    </location>
</feature>
<feature type="region of interest" description="Disordered" evidence="5">
    <location>
        <begin position="502"/>
        <end position="536"/>
    </location>
</feature>
<feature type="domain" description="Nodulin-like" evidence="7">
    <location>
        <begin position="17"/>
        <end position="257"/>
    </location>
</feature>
<feature type="transmembrane region" description="Helical" evidence="6">
    <location>
        <begin position="147"/>
        <end position="169"/>
    </location>
</feature>
<dbReference type="EMBL" id="JABANO010029781">
    <property type="protein sequence ID" value="KAF4712972.1"/>
    <property type="molecule type" value="Genomic_DNA"/>
</dbReference>
<feature type="transmembrane region" description="Helical" evidence="6">
    <location>
        <begin position="369"/>
        <end position="389"/>
    </location>
</feature>
<accession>A0A7J6QXV1</accession>
<feature type="region of interest" description="Disordered" evidence="5">
    <location>
        <begin position="551"/>
        <end position="606"/>
    </location>
</feature>
<feature type="transmembrane region" description="Helical" evidence="6">
    <location>
        <begin position="430"/>
        <end position="452"/>
    </location>
</feature>
<feature type="transmembrane region" description="Helical" evidence="6">
    <location>
        <begin position="762"/>
        <end position="783"/>
    </location>
</feature>
<feature type="transmembrane region" description="Helical" evidence="6">
    <location>
        <begin position="106"/>
        <end position="126"/>
    </location>
</feature>
<dbReference type="Pfam" id="PF07690">
    <property type="entry name" value="MFS_1"/>
    <property type="match status" value="1"/>
</dbReference>
<dbReference type="PANTHER" id="PTHR21576:SF158">
    <property type="entry name" value="RIBOSOMAL RNA-PROCESSING PROTEIN 12-LIKE CONSERVED DOMAIN-CONTAINING PROTEIN"/>
    <property type="match status" value="1"/>
</dbReference>
<feature type="transmembrane region" description="Helical" evidence="6">
    <location>
        <begin position="898"/>
        <end position="917"/>
    </location>
</feature>
<evidence type="ECO:0000256" key="3">
    <source>
        <dbReference type="ARBA" id="ARBA00022989"/>
    </source>
</evidence>
<gene>
    <name evidence="8" type="ORF">FOZ63_009618</name>
</gene>
<reference evidence="8 9" key="1">
    <citation type="submission" date="2020-04" db="EMBL/GenBank/DDBJ databases">
        <title>Perkinsus olseni comparative genomics.</title>
        <authorList>
            <person name="Bogema D.R."/>
        </authorList>
    </citation>
    <scope>NUCLEOTIDE SEQUENCE [LARGE SCALE GENOMIC DNA]</scope>
    <source>
        <strain evidence="8 9">ATCC PRA-207</strain>
    </source>
</reference>
<dbReference type="InterPro" id="IPR011701">
    <property type="entry name" value="MFS"/>
</dbReference>
<feature type="transmembrane region" description="Helical" evidence="6">
    <location>
        <begin position="82"/>
        <end position="100"/>
    </location>
</feature>
<dbReference type="GO" id="GO:0016020">
    <property type="term" value="C:membrane"/>
    <property type="evidence" value="ECO:0007669"/>
    <property type="project" value="UniProtKB-SubCell"/>
</dbReference>
<comment type="caution">
    <text evidence="8">The sequence shown here is derived from an EMBL/GenBank/DDBJ whole genome shotgun (WGS) entry which is preliminary data.</text>
</comment>
<organism evidence="8 9">
    <name type="scientific">Perkinsus olseni</name>
    <name type="common">Perkinsus atlanticus</name>
    <dbReference type="NCBI Taxonomy" id="32597"/>
    <lineage>
        <taxon>Eukaryota</taxon>
        <taxon>Sar</taxon>
        <taxon>Alveolata</taxon>
        <taxon>Perkinsozoa</taxon>
        <taxon>Perkinsea</taxon>
        <taxon>Perkinsida</taxon>
        <taxon>Perkinsidae</taxon>
        <taxon>Perkinsus</taxon>
    </lineage>
</organism>
<keyword evidence="2 6" id="KW-0812">Transmembrane</keyword>
<dbReference type="Proteomes" id="UP000553632">
    <property type="component" value="Unassembled WGS sequence"/>
</dbReference>
<feature type="transmembrane region" description="Helical" evidence="6">
    <location>
        <begin position="56"/>
        <end position="75"/>
    </location>
</feature>
<keyword evidence="3 6" id="KW-1133">Transmembrane helix</keyword>
<feature type="transmembrane region" description="Helical" evidence="6">
    <location>
        <begin position="472"/>
        <end position="494"/>
    </location>
</feature>
<feature type="transmembrane region" description="Helical" evidence="6">
    <location>
        <begin position="175"/>
        <end position="195"/>
    </location>
</feature>
<feature type="transmembrane region" description="Helical" evidence="6">
    <location>
        <begin position="304"/>
        <end position="327"/>
    </location>
</feature>
<keyword evidence="9" id="KW-1185">Reference proteome</keyword>
<feature type="transmembrane region" description="Helical" evidence="6">
    <location>
        <begin position="1027"/>
        <end position="1053"/>
    </location>
</feature>
<feature type="transmembrane region" description="Helical" evidence="6">
    <location>
        <begin position="996"/>
        <end position="1015"/>
    </location>
</feature>
<name>A0A7J6QXV1_PEROL</name>
<protein>
    <recommendedName>
        <fullName evidence="7">Nodulin-like domain-containing protein</fullName>
    </recommendedName>
</protein>
<feature type="transmembrane region" description="Helical" evidence="6">
    <location>
        <begin position="1060"/>
        <end position="1079"/>
    </location>
</feature>
<evidence type="ECO:0000256" key="1">
    <source>
        <dbReference type="ARBA" id="ARBA00004141"/>
    </source>
</evidence>